<sequence>MLRSINDFRLLFFFFAQVRLSFSGELSSMESIPDLQESMYMVVDGYPCVRLLNLSGKIGCSNPGREKVVASIRRFRNANDLTQLTAVLVSLDELQDLLHRISNDVSFHKNIVGVLVESGAEIRDKLKGFSPTQKFPQAEFAPYPSINYEWNSMGSGIMLKAYYFPVFLLSESSTSMLQEVADKNEKVMNGYTTSVAEFDLVMQTTKAGTHDSESCLKEQTCLPLGGYSVWSSLPPINMSLSYQSKPIILLVASMDSASFFRDKSLGADSPISGLLSLLAAVDALSRVDGWNDLNKQLVFLVLTGEAWGYLGSRRFLHELDMQSDGVSGLNSSLIEMLLRAVSSIQGTHVTGSLYLYTCSHPFIDQYNYPFNYRITFSDKIEIDAAKGTLTVTGDADAYEIIVRTRKVGKFVEVVSIGPPSAPPKLVSTWSCLSETHCYKELLIFLSFFKTVLGKSRKLFAMMNDRSLDFEKIMRKKWVWSFHQRKCSSTMAGLENLSNSPASLGTEVPILETTSTMTLHIIPSASTNFVAETLWNPLSCMQGEHNDDSSEISLCASPDRGDVAKIGYSLPVEEETEFNGRQQSRLRHNPKQGDWNLWQRTSCL</sequence>
<name>A0ACB8J318_CITSI</name>
<keyword evidence="2" id="KW-1185">Reference proteome</keyword>
<proteinExistence type="predicted"/>
<protein>
    <submittedName>
        <fullName evidence="1">Nicastrin</fullName>
    </submittedName>
</protein>
<gene>
    <name evidence="1" type="ORF">KPL71_019705</name>
</gene>
<evidence type="ECO:0000313" key="2">
    <source>
        <dbReference type="Proteomes" id="UP000829398"/>
    </source>
</evidence>
<dbReference type="Proteomes" id="UP000829398">
    <property type="component" value="Chromosome 7"/>
</dbReference>
<accession>A0ACB8J318</accession>
<reference evidence="2" key="1">
    <citation type="journal article" date="2023" name="Hortic. Res.">
        <title>A chromosome-level phased genome enabling allele-level studies in sweet orange: a case study on citrus Huanglongbing tolerance.</title>
        <authorList>
            <person name="Wu B."/>
            <person name="Yu Q."/>
            <person name="Deng Z."/>
            <person name="Duan Y."/>
            <person name="Luo F."/>
            <person name="Gmitter F. Jr."/>
        </authorList>
    </citation>
    <scope>NUCLEOTIDE SEQUENCE [LARGE SCALE GENOMIC DNA]</scope>
    <source>
        <strain evidence="2">cv. Valencia</strain>
    </source>
</reference>
<dbReference type="EMBL" id="CM039176">
    <property type="protein sequence ID" value="KAH9711295.1"/>
    <property type="molecule type" value="Genomic_DNA"/>
</dbReference>
<evidence type="ECO:0000313" key="1">
    <source>
        <dbReference type="EMBL" id="KAH9711295.1"/>
    </source>
</evidence>
<comment type="caution">
    <text evidence="1">The sequence shown here is derived from an EMBL/GenBank/DDBJ whole genome shotgun (WGS) entry which is preliminary data.</text>
</comment>
<organism evidence="1 2">
    <name type="scientific">Citrus sinensis</name>
    <name type="common">Sweet orange</name>
    <name type="synonym">Citrus aurantium var. sinensis</name>
    <dbReference type="NCBI Taxonomy" id="2711"/>
    <lineage>
        <taxon>Eukaryota</taxon>
        <taxon>Viridiplantae</taxon>
        <taxon>Streptophyta</taxon>
        <taxon>Embryophyta</taxon>
        <taxon>Tracheophyta</taxon>
        <taxon>Spermatophyta</taxon>
        <taxon>Magnoliopsida</taxon>
        <taxon>eudicotyledons</taxon>
        <taxon>Gunneridae</taxon>
        <taxon>Pentapetalae</taxon>
        <taxon>rosids</taxon>
        <taxon>malvids</taxon>
        <taxon>Sapindales</taxon>
        <taxon>Rutaceae</taxon>
        <taxon>Aurantioideae</taxon>
        <taxon>Citrus</taxon>
    </lineage>
</organism>